<geneLocation type="chloroplast" evidence="10"/>
<dbReference type="GO" id="GO:0009507">
    <property type="term" value="C:chloroplast"/>
    <property type="evidence" value="ECO:0007669"/>
    <property type="project" value="UniProtKB-SubCell"/>
</dbReference>
<evidence type="ECO:0000256" key="6">
    <source>
        <dbReference type="HAMAP-Rule" id="MF_01306"/>
    </source>
</evidence>
<evidence type="ECO:0000256" key="5">
    <source>
        <dbReference type="ARBA" id="ARBA00023274"/>
    </source>
</evidence>
<gene>
    <name evidence="6 10" type="primary">rps4</name>
</gene>
<dbReference type="PROSITE" id="PS50889">
    <property type="entry name" value="S4"/>
    <property type="match status" value="1"/>
</dbReference>
<name>A0A6M3WWA5_9FLOR</name>
<dbReference type="PANTHER" id="PTHR11831:SF4">
    <property type="entry name" value="SMALL RIBOSOMAL SUBUNIT PROTEIN US4M"/>
    <property type="match status" value="1"/>
</dbReference>
<accession>A0A6M3WWA5</accession>
<dbReference type="GO" id="GO:0006412">
    <property type="term" value="P:translation"/>
    <property type="evidence" value="ECO:0007669"/>
    <property type="project" value="UniProtKB-UniRule"/>
</dbReference>
<evidence type="ECO:0000259" key="9">
    <source>
        <dbReference type="SMART" id="SM01390"/>
    </source>
</evidence>
<dbReference type="InterPro" id="IPR001912">
    <property type="entry name" value="Ribosomal_uS4_N"/>
</dbReference>
<dbReference type="HAMAP" id="MF_01306_B">
    <property type="entry name" value="Ribosomal_uS4_B"/>
    <property type="match status" value="1"/>
</dbReference>
<protein>
    <recommendedName>
        <fullName evidence="6">Small ribosomal subunit protein uS4c</fullName>
    </recommendedName>
</protein>
<keyword evidence="10" id="KW-0934">Plastid</keyword>
<keyword evidence="10" id="KW-0150">Chloroplast</keyword>
<dbReference type="SMART" id="SM00363">
    <property type="entry name" value="S4"/>
    <property type="match status" value="1"/>
</dbReference>
<dbReference type="SUPFAM" id="SSF55174">
    <property type="entry name" value="Alpha-L RNA-binding motif"/>
    <property type="match status" value="1"/>
</dbReference>
<comment type="subcellular location">
    <subcellularLocation>
        <location evidence="6">Plastid</location>
        <location evidence="6">Chloroplast</location>
    </subcellularLocation>
</comment>
<dbReference type="AlphaFoldDB" id="A0A6M3WWA5"/>
<dbReference type="GO" id="GO:0003735">
    <property type="term" value="F:structural constituent of ribosome"/>
    <property type="evidence" value="ECO:0007669"/>
    <property type="project" value="InterPro"/>
</dbReference>
<dbReference type="InterPro" id="IPR005709">
    <property type="entry name" value="Ribosomal_uS4_bac-type"/>
</dbReference>
<dbReference type="EMBL" id="MT117918">
    <property type="protein sequence ID" value="QJH88424.1"/>
    <property type="molecule type" value="Genomic_DNA"/>
</dbReference>
<dbReference type="NCBIfam" id="NF003717">
    <property type="entry name" value="PRK05327.1"/>
    <property type="match status" value="1"/>
</dbReference>
<keyword evidence="2 6" id="KW-0699">rRNA-binding</keyword>
<dbReference type="InterPro" id="IPR018079">
    <property type="entry name" value="Ribosomal_uS4_CS"/>
</dbReference>
<keyword evidence="5 6" id="KW-0687">Ribonucleoprotein</keyword>
<keyword evidence="4 6" id="KW-0689">Ribosomal protein</keyword>
<comment type="function">
    <text evidence="6">One of the primary rRNA binding proteins, it binds directly to 16S rRNA where it nucleates assembly of the body of the 30S subunit.</text>
</comment>
<dbReference type="GO" id="GO:0019843">
    <property type="term" value="F:rRNA binding"/>
    <property type="evidence" value="ECO:0007669"/>
    <property type="project" value="UniProtKB-UniRule"/>
</dbReference>
<dbReference type="GO" id="GO:0015935">
    <property type="term" value="C:small ribosomal subunit"/>
    <property type="evidence" value="ECO:0007669"/>
    <property type="project" value="InterPro"/>
</dbReference>
<dbReference type="Pfam" id="PF01479">
    <property type="entry name" value="S4"/>
    <property type="match status" value="1"/>
</dbReference>
<evidence type="ECO:0000256" key="7">
    <source>
        <dbReference type="RuleBase" id="RU003699"/>
    </source>
</evidence>
<evidence type="ECO:0000313" key="10">
    <source>
        <dbReference type="EMBL" id="QJH88424.1"/>
    </source>
</evidence>
<dbReference type="PANTHER" id="PTHR11831">
    <property type="entry name" value="30S 40S RIBOSOMAL PROTEIN"/>
    <property type="match status" value="1"/>
</dbReference>
<feature type="domain" description="Small ribosomal subunit protein uS4 N-terminal" evidence="9">
    <location>
        <begin position="3"/>
        <end position="91"/>
    </location>
</feature>
<dbReference type="Pfam" id="PF00163">
    <property type="entry name" value="Ribosomal_S4"/>
    <property type="match status" value="1"/>
</dbReference>
<dbReference type="InterPro" id="IPR002942">
    <property type="entry name" value="S4_RNA-bd"/>
</dbReference>
<dbReference type="InterPro" id="IPR022801">
    <property type="entry name" value="Ribosomal_uS4"/>
</dbReference>
<evidence type="ECO:0000256" key="3">
    <source>
        <dbReference type="ARBA" id="ARBA00022884"/>
    </source>
</evidence>
<evidence type="ECO:0000256" key="1">
    <source>
        <dbReference type="ARBA" id="ARBA00007465"/>
    </source>
</evidence>
<evidence type="ECO:0000259" key="8">
    <source>
        <dbReference type="SMART" id="SM00363"/>
    </source>
</evidence>
<dbReference type="SMART" id="SM01390">
    <property type="entry name" value="Ribosomal_S4"/>
    <property type="match status" value="1"/>
</dbReference>
<dbReference type="GO" id="GO:0042274">
    <property type="term" value="P:ribosomal small subunit biogenesis"/>
    <property type="evidence" value="ECO:0007669"/>
    <property type="project" value="TreeGrafter"/>
</dbReference>
<dbReference type="InterPro" id="IPR036986">
    <property type="entry name" value="S4_RNA-bd_sf"/>
</dbReference>
<dbReference type="Gene3D" id="3.10.290.10">
    <property type="entry name" value="RNA-binding S4 domain"/>
    <property type="match status" value="1"/>
</dbReference>
<organism evidence="10">
    <name type="scientific">Pterocladiophila hemisphaerica</name>
    <dbReference type="NCBI Taxonomy" id="2712948"/>
    <lineage>
        <taxon>Eukaryota</taxon>
        <taxon>Rhodophyta</taxon>
        <taxon>Florideophyceae</taxon>
        <taxon>Rhodymeniophycidae</taxon>
        <taxon>Gracilariales</taxon>
        <taxon>Pterocladiophilaceae</taxon>
        <taxon>Pterocladiophila</taxon>
    </lineage>
</organism>
<comment type="subunit">
    <text evidence="6">Part of the 30S ribosomal subunit. Contacts protein S5. The interaction surface between S4 and S5 is involved in control of translational fidelity.</text>
</comment>
<feature type="domain" description="RNA-binding S4" evidence="8">
    <location>
        <begin position="92"/>
        <end position="160"/>
    </location>
</feature>
<dbReference type="Gene3D" id="1.10.1050.10">
    <property type="entry name" value="Ribosomal Protein S4 Delta 41, Chain A, domain 1"/>
    <property type="match status" value="1"/>
</dbReference>
<comment type="function">
    <text evidence="6">With S5 and S12 plays an important role in translational accuracy.</text>
</comment>
<keyword evidence="3 6" id="KW-0694">RNA-binding</keyword>
<sequence length="204" mass="24117">MSRYIGPKLKLIKKLGPLSSWTSKFVKKKKESSSIIFSHQKHKLSEYSLRLKEKQKLKFYYNVTEKQLFNYFKRAKSGPGIVNISFIEMLEMRLDNIIFRSGLCPTIVSARQLINHKHIFVNKKLVSFSNFSCRAGDLIKLNNNFCNKNRNKEFFRFNNNVINSRFLSVNKRLLEILITKKMMKDDSIFNINELLVIEHLSRRC</sequence>
<reference evidence="10" key="1">
    <citation type="journal article" date="2020" name="J. Phycol.">
        <title>The Organelle Genomes in the Photosynthetic Red Algal Parasite Pterocladiophila hemisphaerica (Florideophyceae, Rhodophyta) Have Elevated Substitution Rates and Extreme Gene Loss in the Plastid Genome.</title>
        <authorList>
            <person name="Preuss M."/>
            <person name="Verbruggen H."/>
            <person name="Zuccarello G.C."/>
        </authorList>
    </citation>
    <scope>NUCLEOTIDE SEQUENCE</scope>
</reference>
<comment type="similarity">
    <text evidence="1 6 7">Belongs to the universal ribosomal protein uS4 family.</text>
</comment>
<dbReference type="CDD" id="cd00165">
    <property type="entry name" value="S4"/>
    <property type="match status" value="1"/>
</dbReference>
<evidence type="ECO:0000256" key="2">
    <source>
        <dbReference type="ARBA" id="ARBA00022730"/>
    </source>
</evidence>
<evidence type="ECO:0000256" key="4">
    <source>
        <dbReference type="ARBA" id="ARBA00022980"/>
    </source>
</evidence>
<proteinExistence type="inferred from homology"/>
<dbReference type="PROSITE" id="PS00632">
    <property type="entry name" value="RIBOSOMAL_S4"/>
    <property type="match status" value="1"/>
</dbReference>